<evidence type="ECO:0000313" key="2">
    <source>
        <dbReference type="Proteomes" id="UP001239462"/>
    </source>
</evidence>
<proteinExistence type="predicted"/>
<reference evidence="1 2" key="1">
    <citation type="submission" date="2023-06" db="EMBL/GenBank/DDBJ databases">
        <title>Roseiconus lacunae JC819 isolated from Gulf of Mannar region, Tamil Nadu.</title>
        <authorList>
            <person name="Pk S."/>
            <person name="Ch S."/>
            <person name="Ch V.R."/>
        </authorList>
    </citation>
    <scope>NUCLEOTIDE SEQUENCE [LARGE SCALE GENOMIC DNA]</scope>
    <source>
        <strain evidence="1 2">JC819</strain>
    </source>
</reference>
<name>A0ABT7PEB3_9BACT</name>
<comment type="caution">
    <text evidence="1">The sequence shown here is derived from an EMBL/GenBank/DDBJ whole genome shotgun (WGS) entry which is preliminary data.</text>
</comment>
<evidence type="ECO:0008006" key="3">
    <source>
        <dbReference type="Google" id="ProtNLM"/>
    </source>
</evidence>
<accession>A0ABT7PEB3</accession>
<dbReference type="RefSeq" id="WP_289162469.1">
    <property type="nucleotide sequence ID" value="NZ_JASZZN010000003.1"/>
</dbReference>
<protein>
    <recommendedName>
        <fullName evidence="3">HTH lysR-type domain-containing protein</fullName>
    </recommendedName>
</protein>
<gene>
    <name evidence="1" type="ORF">QTN89_05300</name>
</gene>
<dbReference type="EMBL" id="JASZZN010000003">
    <property type="protein sequence ID" value="MDM4014837.1"/>
    <property type="molecule type" value="Genomic_DNA"/>
</dbReference>
<dbReference type="Proteomes" id="UP001239462">
    <property type="component" value="Unassembled WGS sequence"/>
</dbReference>
<evidence type="ECO:0000313" key="1">
    <source>
        <dbReference type="EMBL" id="MDM4014837.1"/>
    </source>
</evidence>
<sequence length="519" mass="58087">MPLLSRDAERFCEMVELLSEKEVFTYSGIANKLEISESTLRAAISRLSAELNTAVVDHDNSGSIATLAVTSAGRILYDRLLDCTRPIAADANSKPFSLVVSSAMVSSGLLDGMLDSLHRVGKSVPICLRTQVQFESILEGLDKGSIDLAILWGSDRRQRHTAGSEISEKIVAKLDIVIVSHDQAVIDLVNPAAHWFNPNEELNSEGQKAVVETALQKLNHFRGAFLSPDNQPANELIPRKARRDPGGHLEVDTIEGALALVRSRVADYAVVAAFYDKLGREQQLGTLVFSEPIASIPLVVMSRKAMHLTPFVDTVLEDLSIDLRRNNALAMWKHRKTATDRFPRSTEFYQKLRYGYYIGADARIPDAPLQWCWESIRLVFDQDQRSKSIRGYIVNEFRSKFEITSAEFRDTFFAARVKPIRRGKSRMKEFLTRFHYCDYKSGVICGTWTGTARGDRSGVFATVWSQTKLDLDELTLITRIADLYSVMSAQQGCENKEDQQELADELLTQLAAGYPLAEE</sequence>
<organism evidence="1 2">
    <name type="scientific">Roseiconus lacunae</name>
    <dbReference type="NCBI Taxonomy" id="2605694"/>
    <lineage>
        <taxon>Bacteria</taxon>
        <taxon>Pseudomonadati</taxon>
        <taxon>Planctomycetota</taxon>
        <taxon>Planctomycetia</taxon>
        <taxon>Pirellulales</taxon>
        <taxon>Pirellulaceae</taxon>
        <taxon>Roseiconus</taxon>
    </lineage>
</organism>
<keyword evidence="2" id="KW-1185">Reference proteome</keyword>